<gene>
    <name evidence="2" type="ORF">BerOc1_01162</name>
</gene>
<dbReference type="InterPro" id="IPR038740">
    <property type="entry name" value="BioF2-like_GNAT_dom"/>
</dbReference>
<dbReference type="PANTHER" id="PTHR36174">
    <property type="entry name" value="LIPID II:GLYCINE GLYCYLTRANSFERASE"/>
    <property type="match status" value="1"/>
</dbReference>
<evidence type="ECO:0000259" key="1">
    <source>
        <dbReference type="Pfam" id="PF13480"/>
    </source>
</evidence>
<dbReference type="PANTHER" id="PTHR36174:SF1">
    <property type="entry name" value="LIPID II:GLYCINE GLYCYLTRANSFERASE"/>
    <property type="match status" value="1"/>
</dbReference>
<feature type="domain" description="BioF2-like acetyltransferase" evidence="1">
    <location>
        <begin position="165"/>
        <end position="291"/>
    </location>
</feature>
<dbReference type="AlphaFoldDB" id="A0A1J5MRK9"/>
<name>A0A1J5MRK9_9BACT</name>
<dbReference type="RefSeq" id="WP_165610789.1">
    <property type="nucleotide sequence ID" value="NZ_LKAQ01000004.1"/>
</dbReference>
<organism evidence="2 3">
    <name type="scientific">Pseudodesulfovibrio hydrargyri</name>
    <dbReference type="NCBI Taxonomy" id="2125990"/>
    <lineage>
        <taxon>Bacteria</taxon>
        <taxon>Pseudomonadati</taxon>
        <taxon>Thermodesulfobacteriota</taxon>
        <taxon>Desulfovibrionia</taxon>
        <taxon>Desulfovibrionales</taxon>
        <taxon>Desulfovibrionaceae</taxon>
    </lineage>
</organism>
<dbReference type="CDD" id="cd04301">
    <property type="entry name" value="NAT_SF"/>
    <property type="match status" value="1"/>
</dbReference>
<evidence type="ECO:0000313" key="3">
    <source>
        <dbReference type="Proteomes" id="UP000181901"/>
    </source>
</evidence>
<sequence length="350" mass="40336">MSTTVEWLGMEETSIWRDCLRALPDELNDVYLLPEYGALYEDEKTTPQCFLFKKDGEVFLYPFLRQETPFLDDYYDITTAYGYGGPVYTTPDGVFLSEALAAFDALAKERNIVAELIKFNPLLGMHQGLRPVFRGEIIPVCNTVFVEIDIDEEYRWTKEYTAANRKGIKKSLRADGKVEFSDSPEAWARFDELYSGTMRHNKATGFYYFSEAYFQAIRKRLPENHTLASAIIDGTIGASMILLHGNRYAYCHLIGTDPQYQRVGINNFLHHQCILWCKENGIKRLLIGGGRTRGDDDPLLKFKKNFSKQLSMFHVGERVLNRPVYDKLVDMRNNANPEPPDSGKLFKYRF</sequence>
<comment type="caution">
    <text evidence="2">The sequence shown here is derived from an EMBL/GenBank/DDBJ whole genome shotgun (WGS) entry which is preliminary data.</text>
</comment>
<dbReference type="Gene3D" id="3.40.630.30">
    <property type="match status" value="1"/>
</dbReference>
<proteinExistence type="predicted"/>
<keyword evidence="3" id="KW-1185">Reference proteome</keyword>
<dbReference type="InterPro" id="IPR016181">
    <property type="entry name" value="Acyl_CoA_acyltransferase"/>
</dbReference>
<dbReference type="EMBL" id="LKAQ01000004">
    <property type="protein sequence ID" value="OIQ49238.1"/>
    <property type="molecule type" value="Genomic_DNA"/>
</dbReference>
<accession>A0A1J5MRK9</accession>
<reference evidence="2 3" key="1">
    <citation type="submission" date="2015-09" db="EMBL/GenBank/DDBJ databases">
        <title>Genome of Desulfovibrio dechloracetivorans BerOc1, a mercury methylating strain isolated from highly hydrocarbons and metals contaminated coastal sediments.</title>
        <authorList>
            <person name="Goni Urriza M."/>
            <person name="Gassie C."/>
            <person name="Bouchez O."/>
            <person name="Klopp C."/>
            <person name="Ranchou-Peyruse A."/>
            <person name="Remy G."/>
        </authorList>
    </citation>
    <scope>NUCLEOTIDE SEQUENCE [LARGE SCALE GENOMIC DNA]</scope>
    <source>
        <strain evidence="2 3">BerOc1</strain>
    </source>
</reference>
<dbReference type="Proteomes" id="UP000181901">
    <property type="component" value="Unassembled WGS sequence"/>
</dbReference>
<protein>
    <submittedName>
        <fullName evidence="2">FemAB family protein</fullName>
    </submittedName>
</protein>
<dbReference type="InterPro" id="IPR050644">
    <property type="entry name" value="PG_Glycine_Bridge_Synth"/>
</dbReference>
<dbReference type="Pfam" id="PF13480">
    <property type="entry name" value="Acetyltransf_6"/>
    <property type="match status" value="1"/>
</dbReference>
<dbReference type="SUPFAM" id="SSF55729">
    <property type="entry name" value="Acyl-CoA N-acyltransferases (Nat)"/>
    <property type="match status" value="1"/>
</dbReference>
<evidence type="ECO:0000313" key="2">
    <source>
        <dbReference type="EMBL" id="OIQ49238.1"/>
    </source>
</evidence>